<evidence type="ECO:0000313" key="4">
    <source>
        <dbReference type="EMBL" id="TCN72859.1"/>
    </source>
</evidence>
<reference evidence="4 5" key="1">
    <citation type="submission" date="2019-03" db="EMBL/GenBank/DDBJ databases">
        <title>Genomic Encyclopedia of Archaeal and Bacterial Type Strains, Phase II (KMG-II): from individual species to whole genera.</title>
        <authorList>
            <person name="Goeker M."/>
        </authorList>
    </citation>
    <scope>NUCLEOTIDE SEQUENCE [LARGE SCALE GENOMIC DNA]</scope>
    <source>
        <strain evidence="4 5">RL-C</strain>
    </source>
</reference>
<organism evidence="4 5">
    <name type="scientific">Acetobacteroides hydrogenigenes</name>
    <dbReference type="NCBI Taxonomy" id="979970"/>
    <lineage>
        <taxon>Bacteria</taxon>
        <taxon>Pseudomonadati</taxon>
        <taxon>Bacteroidota</taxon>
        <taxon>Bacteroidia</taxon>
        <taxon>Bacteroidales</taxon>
        <taxon>Rikenellaceae</taxon>
        <taxon>Acetobacteroides</taxon>
    </lineage>
</organism>
<evidence type="ECO:0000259" key="3">
    <source>
        <dbReference type="Pfam" id="PF13505"/>
    </source>
</evidence>
<evidence type="ECO:0000256" key="2">
    <source>
        <dbReference type="SAM" id="SignalP"/>
    </source>
</evidence>
<dbReference type="EMBL" id="SLWB01000001">
    <property type="protein sequence ID" value="TCN72859.1"/>
    <property type="molecule type" value="Genomic_DNA"/>
</dbReference>
<evidence type="ECO:0000313" key="5">
    <source>
        <dbReference type="Proteomes" id="UP000294830"/>
    </source>
</evidence>
<keyword evidence="5" id="KW-1185">Reference proteome</keyword>
<comment type="caution">
    <text evidence="4">The sequence shown here is derived from an EMBL/GenBank/DDBJ whole genome shotgun (WGS) entry which is preliminary data.</text>
</comment>
<dbReference type="AlphaFoldDB" id="A0A4R2EU88"/>
<gene>
    <name evidence="4" type="ORF">CLV25_10177</name>
</gene>
<dbReference type="RefSeq" id="WP_131837648.1">
    <property type="nucleotide sequence ID" value="NZ_SLWB01000001.1"/>
</dbReference>
<dbReference type="Pfam" id="PF13505">
    <property type="entry name" value="OMP_b-brl"/>
    <property type="match status" value="1"/>
</dbReference>
<evidence type="ECO:0000256" key="1">
    <source>
        <dbReference type="ARBA" id="ARBA00022729"/>
    </source>
</evidence>
<name>A0A4R2EU88_9BACT</name>
<feature type="chain" id="PRO_5020926975" evidence="2">
    <location>
        <begin position="22"/>
        <end position="273"/>
    </location>
</feature>
<feature type="domain" description="Outer membrane protein beta-barrel" evidence="3">
    <location>
        <begin position="10"/>
        <end position="164"/>
    </location>
</feature>
<proteinExistence type="predicted"/>
<keyword evidence="1 2" id="KW-0732">Signal</keyword>
<dbReference type="OrthoDB" id="1008224at2"/>
<protein>
    <submittedName>
        <fullName evidence="4">Outer membrane protein with beta-barrel domain</fullName>
    </submittedName>
</protein>
<dbReference type="Proteomes" id="UP000294830">
    <property type="component" value="Unassembled WGS sequence"/>
</dbReference>
<sequence>MMIKEILIAALALGATAAAQAQKGDTFLSLSAGGGLHQLGYSIDNGSRKGNAGFTLGAGYTYFLSASWGISTGVGVQSFKATATLNALTKTPSVDAEGDAYELRTRYSGWKEEQRATLIDIPFAATYRHALNPKVGLMASAGIKLSIPTKSRYKATGGTITTTGYYSQWDVELGDLPEQGLRTYGDRPSDDITLRATVALLADAGATYQFTDAISLYGGAYASYGLGSMLKADNKPIYLKDGTYNGLFASDGVGKVRPLAVGVKLGVVWNFMK</sequence>
<accession>A0A4R2EU88</accession>
<dbReference type="InterPro" id="IPR027385">
    <property type="entry name" value="Beta-barrel_OMP"/>
</dbReference>
<feature type="signal peptide" evidence="2">
    <location>
        <begin position="1"/>
        <end position="21"/>
    </location>
</feature>